<sequence>DRRAATTVLEALQMEEEVAMVAAQLEVTLKAQALELDLVLGLAPVRPVALALMAKAMLQELVVAWVAAMVRPRMVELAVVEAMDPDLVVADTTKLPFVEQAIIGAGYVF</sequence>
<accession>A0A453MI89</accession>
<name>A0A453MI89_AEGTS</name>
<reference evidence="2" key="1">
    <citation type="journal article" date="2014" name="Science">
        <title>Ancient hybridizations among the ancestral genomes of bread wheat.</title>
        <authorList>
            <consortium name="International Wheat Genome Sequencing Consortium,"/>
            <person name="Marcussen T."/>
            <person name="Sandve S.R."/>
            <person name="Heier L."/>
            <person name="Spannagl M."/>
            <person name="Pfeifer M."/>
            <person name="Jakobsen K.S."/>
            <person name="Wulff B.B."/>
            <person name="Steuernagel B."/>
            <person name="Mayer K.F."/>
            <person name="Olsen O.A."/>
        </authorList>
    </citation>
    <scope>NUCLEOTIDE SEQUENCE [LARGE SCALE GENOMIC DNA]</scope>
    <source>
        <strain evidence="2">cv. AL8/78</strain>
    </source>
</reference>
<proteinExistence type="predicted"/>
<reference evidence="1" key="5">
    <citation type="journal article" date="2021" name="G3 (Bethesda)">
        <title>Aegilops tauschii genome assembly Aet v5.0 features greater sequence contiguity and improved annotation.</title>
        <authorList>
            <person name="Wang L."/>
            <person name="Zhu T."/>
            <person name="Rodriguez J.C."/>
            <person name="Deal K.R."/>
            <person name="Dubcovsky J."/>
            <person name="McGuire P.E."/>
            <person name="Lux T."/>
            <person name="Spannagl M."/>
            <person name="Mayer K.F.X."/>
            <person name="Baldrich P."/>
            <person name="Meyers B.C."/>
            <person name="Huo N."/>
            <person name="Gu Y.Q."/>
            <person name="Zhou H."/>
            <person name="Devos K.M."/>
            <person name="Bennetzen J.L."/>
            <person name="Unver T."/>
            <person name="Budak H."/>
            <person name="Gulick P.J."/>
            <person name="Galiba G."/>
            <person name="Kalapos B."/>
            <person name="Nelson D.R."/>
            <person name="Li P."/>
            <person name="You F.M."/>
            <person name="Luo M.C."/>
            <person name="Dvorak J."/>
        </authorList>
    </citation>
    <scope>NUCLEOTIDE SEQUENCE [LARGE SCALE GENOMIC DNA]</scope>
    <source>
        <strain evidence="1">cv. AL8/78</strain>
    </source>
</reference>
<keyword evidence="2" id="KW-1185">Reference proteome</keyword>
<reference evidence="1" key="3">
    <citation type="journal article" date="2017" name="Nature">
        <title>Genome sequence of the progenitor of the wheat D genome Aegilops tauschii.</title>
        <authorList>
            <person name="Luo M.C."/>
            <person name="Gu Y.Q."/>
            <person name="Puiu D."/>
            <person name="Wang H."/>
            <person name="Twardziok S.O."/>
            <person name="Deal K.R."/>
            <person name="Huo N."/>
            <person name="Zhu T."/>
            <person name="Wang L."/>
            <person name="Wang Y."/>
            <person name="McGuire P.E."/>
            <person name="Liu S."/>
            <person name="Long H."/>
            <person name="Ramasamy R.K."/>
            <person name="Rodriguez J.C."/>
            <person name="Van S.L."/>
            <person name="Yuan L."/>
            <person name="Wang Z."/>
            <person name="Xia Z."/>
            <person name="Xiao L."/>
            <person name="Anderson O.D."/>
            <person name="Ouyang S."/>
            <person name="Liang Y."/>
            <person name="Zimin A.V."/>
            <person name="Pertea G."/>
            <person name="Qi P."/>
            <person name="Bennetzen J.L."/>
            <person name="Dai X."/>
            <person name="Dawson M.W."/>
            <person name="Muller H.G."/>
            <person name="Kugler K."/>
            <person name="Rivarola-Duarte L."/>
            <person name="Spannagl M."/>
            <person name="Mayer K.F.X."/>
            <person name="Lu F.H."/>
            <person name="Bevan M.W."/>
            <person name="Leroy P."/>
            <person name="Li P."/>
            <person name="You F.M."/>
            <person name="Sun Q."/>
            <person name="Liu Z."/>
            <person name="Lyons E."/>
            <person name="Wicker T."/>
            <person name="Salzberg S.L."/>
            <person name="Devos K.M."/>
            <person name="Dvorak J."/>
        </authorList>
    </citation>
    <scope>NUCLEOTIDE SEQUENCE [LARGE SCALE GENOMIC DNA]</scope>
    <source>
        <strain evidence="1">cv. AL8/78</strain>
    </source>
</reference>
<dbReference type="EnsemblPlants" id="AET5Gv21192700.1">
    <property type="protein sequence ID" value="AET5Gv21192700.1"/>
    <property type="gene ID" value="AET5Gv21192700"/>
</dbReference>
<reference evidence="2" key="2">
    <citation type="journal article" date="2017" name="Nat. Plants">
        <title>The Aegilops tauschii genome reveals multiple impacts of transposons.</title>
        <authorList>
            <person name="Zhao G."/>
            <person name="Zou C."/>
            <person name="Li K."/>
            <person name="Wang K."/>
            <person name="Li T."/>
            <person name="Gao L."/>
            <person name="Zhang X."/>
            <person name="Wang H."/>
            <person name="Yang Z."/>
            <person name="Liu X."/>
            <person name="Jiang W."/>
            <person name="Mao L."/>
            <person name="Kong X."/>
            <person name="Jiao Y."/>
            <person name="Jia J."/>
        </authorList>
    </citation>
    <scope>NUCLEOTIDE SEQUENCE [LARGE SCALE GENOMIC DNA]</scope>
    <source>
        <strain evidence="2">cv. AL8/78</strain>
    </source>
</reference>
<reference evidence="1" key="4">
    <citation type="submission" date="2019-03" db="UniProtKB">
        <authorList>
            <consortium name="EnsemblPlants"/>
        </authorList>
    </citation>
    <scope>IDENTIFICATION</scope>
</reference>
<dbReference type="Gramene" id="AET5Gv21192700.1">
    <property type="protein sequence ID" value="AET5Gv21192700.1"/>
    <property type="gene ID" value="AET5Gv21192700"/>
</dbReference>
<dbReference type="Proteomes" id="UP000015105">
    <property type="component" value="Chromosome 5D"/>
</dbReference>
<protein>
    <submittedName>
        <fullName evidence="1">Uncharacterized protein</fullName>
    </submittedName>
</protein>
<organism evidence="1 2">
    <name type="scientific">Aegilops tauschii subsp. strangulata</name>
    <name type="common">Goatgrass</name>
    <dbReference type="NCBI Taxonomy" id="200361"/>
    <lineage>
        <taxon>Eukaryota</taxon>
        <taxon>Viridiplantae</taxon>
        <taxon>Streptophyta</taxon>
        <taxon>Embryophyta</taxon>
        <taxon>Tracheophyta</taxon>
        <taxon>Spermatophyta</taxon>
        <taxon>Magnoliopsida</taxon>
        <taxon>Liliopsida</taxon>
        <taxon>Poales</taxon>
        <taxon>Poaceae</taxon>
        <taxon>BOP clade</taxon>
        <taxon>Pooideae</taxon>
        <taxon>Triticodae</taxon>
        <taxon>Triticeae</taxon>
        <taxon>Triticinae</taxon>
        <taxon>Aegilops</taxon>
    </lineage>
</organism>
<evidence type="ECO:0000313" key="1">
    <source>
        <dbReference type="EnsemblPlants" id="AET5Gv21192700.1"/>
    </source>
</evidence>
<evidence type="ECO:0000313" key="2">
    <source>
        <dbReference type="Proteomes" id="UP000015105"/>
    </source>
</evidence>
<dbReference type="AlphaFoldDB" id="A0A453MI89"/>